<sequence length="162" mass="18378">MDECLVNEYISAVRGMVCQVLELIADGLKIRQRDVFSRLLRDDESDSLFRWDMVLIPSDPFSILINIGDSLQMKMECEAQSSGRQWEIKESMIYFAAPPLGEKIIPVRSLMEEGEESWYKEFTWGDYKNCAFNSRLGTTGCAPTRRLLSSAGDVVVKIVHSG</sequence>
<proteinExistence type="predicted"/>
<protein>
    <submittedName>
        <fullName evidence="1">Uncharacterized protein</fullName>
    </submittedName>
</protein>
<evidence type="ECO:0000313" key="1">
    <source>
        <dbReference type="EMBL" id="CAH2068818.1"/>
    </source>
</evidence>
<gene>
    <name evidence="1" type="ORF">TAV2_LOCUS18394</name>
</gene>
<dbReference type="InterPro" id="IPR027443">
    <property type="entry name" value="IPNS-like_sf"/>
</dbReference>
<name>A0AAU9SQH6_THLAR</name>
<dbReference type="Proteomes" id="UP000836841">
    <property type="component" value="Unassembled WGS sequence"/>
</dbReference>
<evidence type="ECO:0000313" key="2">
    <source>
        <dbReference type="Proteomes" id="UP000836841"/>
    </source>
</evidence>
<dbReference type="AlphaFoldDB" id="A0AAU9SQH6"/>
<keyword evidence="2" id="KW-1185">Reference proteome</keyword>
<comment type="caution">
    <text evidence="1">The sequence shown here is derived from an EMBL/GenBank/DDBJ whole genome shotgun (WGS) entry which is preliminary data.</text>
</comment>
<dbReference type="Gene3D" id="2.60.120.330">
    <property type="entry name" value="B-lactam Antibiotic, Isopenicillin N Synthase, Chain"/>
    <property type="match status" value="1"/>
</dbReference>
<organism evidence="1 2">
    <name type="scientific">Thlaspi arvense</name>
    <name type="common">Field penny-cress</name>
    <dbReference type="NCBI Taxonomy" id="13288"/>
    <lineage>
        <taxon>Eukaryota</taxon>
        <taxon>Viridiplantae</taxon>
        <taxon>Streptophyta</taxon>
        <taxon>Embryophyta</taxon>
        <taxon>Tracheophyta</taxon>
        <taxon>Spermatophyta</taxon>
        <taxon>Magnoliopsida</taxon>
        <taxon>eudicotyledons</taxon>
        <taxon>Gunneridae</taxon>
        <taxon>Pentapetalae</taxon>
        <taxon>rosids</taxon>
        <taxon>malvids</taxon>
        <taxon>Brassicales</taxon>
        <taxon>Brassicaceae</taxon>
        <taxon>Thlaspideae</taxon>
        <taxon>Thlaspi</taxon>
    </lineage>
</organism>
<dbReference type="EMBL" id="CAJVSB020000853">
    <property type="protein sequence ID" value="CAH2068818.1"/>
    <property type="molecule type" value="Genomic_DNA"/>
</dbReference>
<accession>A0AAU9SQH6</accession>
<reference evidence="1 2" key="1">
    <citation type="submission" date="2022-03" db="EMBL/GenBank/DDBJ databases">
        <authorList>
            <person name="Nunn A."/>
            <person name="Chopra R."/>
            <person name="Nunn A."/>
            <person name="Contreras Garrido A."/>
        </authorList>
    </citation>
    <scope>NUCLEOTIDE SEQUENCE [LARGE SCALE GENOMIC DNA]</scope>
</reference>
<dbReference type="SUPFAM" id="SSF51197">
    <property type="entry name" value="Clavaminate synthase-like"/>
    <property type="match status" value="1"/>
</dbReference>